<dbReference type="PANTHER" id="PTHR46106:SF4">
    <property type="entry name" value="IA-2 PROTEIN TYROSINE PHOSPHATASE, ISOFORM C"/>
    <property type="match status" value="1"/>
</dbReference>
<proteinExistence type="predicted"/>
<protein>
    <submittedName>
        <fullName evidence="3">Uncharacterized protein</fullName>
    </submittedName>
</protein>
<evidence type="ECO:0000256" key="2">
    <source>
        <dbReference type="SAM" id="Phobius"/>
    </source>
</evidence>
<dbReference type="STRING" id="37653.A0A0L8GIX3"/>
<dbReference type="GO" id="GO:0051046">
    <property type="term" value="P:regulation of secretion"/>
    <property type="evidence" value="ECO:0007669"/>
    <property type="project" value="TreeGrafter"/>
</dbReference>
<gene>
    <name evidence="3" type="ORF">OCBIM_22033286mg</name>
</gene>
<feature type="transmembrane region" description="Helical" evidence="2">
    <location>
        <begin position="6"/>
        <end position="25"/>
    </location>
</feature>
<dbReference type="PANTHER" id="PTHR46106">
    <property type="entry name" value="IA-2 PROTEIN TYROSINE PHOSPHATASE, ISOFORM C"/>
    <property type="match status" value="1"/>
</dbReference>
<accession>A0A0L8GIX3</accession>
<dbReference type="InterPro" id="IPR033522">
    <property type="entry name" value="IA-2/IA-2_beta"/>
</dbReference>
<name>A0A0L8GIX3_OCTBM</name>
<feature type="compositionally biased region" description="Acidic residues" evidence="1">
    <location>
        <begin position="52"/>
        <end position="80"/>
    </location>
</feature>
<evidence type="ECO:0000313" key="3">
    <source>
        <dbReference type="EMBL" id="KOF76480.1"/>
    </source>
</evidence>
<dbReference type="GO" id="GO:0045202">
    <property type="term" value="C:synapse"/>
    <property type="evidence" value="ECO:0007669"/>
    <property type="project" value="TreeGrafter"/>
</dbReference>
<evidence type="ECO:0000256" key="1">
    <source>
        <dbReference type="SAM" id="MobiDB-lite"/>
    </source>
</evidence>
<dbReference type="EMBL" id="KQ421765">
    <property type="protein sequence ID" value="KOF76480.1"/>
    <property type="molecule type" value="Genomic_DNA"/>
</dbReference>
<reference evidence="3" key="1">
    <citation type="submission" date="2015-07" db="EMBL/GenBank/DDBJ databases">
        <title>MeaNS - Measles Nucleotide Surveillance Program.</title>
        <authorList>
            <person name="Tran T."/>
            <person name="Druce J."/>
        </authorList>
    </citation>
    <scope>NUCLEOTIDE SEQUENCE</scope>
    <source>
        <strain evidence="3">UCB-OBI-ISO-001</strain>
        <tissue evidence="3">Gonad</tissue>
    </source>
</reference>
<keyword evidence="2" id="KW-0472">Membrane</keyword>
<keyword evidence="2" id="KW-0812">Transmembrane</keyword>
<feature type="region of interest" description="Disordered" evidence="1">
    <location>
        <begin position="47"/>
        <end position="88"/>
    </location>
</feature>
<dbReference type="GO" id="GO:0030141">
    <property type="term" value="C:secretory granule"/>
    <property type="evidence" value="ECO:0007669"/>
    <property type="project" value="InterPro"/>
</dbReference>
<sequence>MSVKLQGIWAVTACILCIYVYELYIDGCGRTGTYILMDMVLNRMAKDGVNNDNDDDDDGNDDIVDDDDDDDSVGDEDDNVDNSNYGDNVHDEQFQYSLALVAEEVHAILKALPQ</sequence>
<keyword evidence="2" id="KW-1133">Transmembrane helix</keyword>
<dbReference type="AlphaFoldDB" id="A0A0L8GIX3"/>
<dbReference type="GO" id="GO:0035773">
    <property type="term" value="P:insulin secretion involved in cellular response to glucose stimulus"/>
    <property type="evidence" value="ECO:0007669"/>
    <property type="project" value="TreeGrafter"/>
</dbReference>
<organism evidence="3">
    <name type="scientific">Octopus bimaculoides</name>
    <name type="common">California two-spotted octopus</name>
    <dbReference type="NCBI Taxonomy" id="37653"/>
    <lineage>
        <taxon>Eukaryota</taxon>
        <taxon>Metazoa</taxon>
        <taxon>Spiralia</taxon>
        <taxon>Lophotrochozoa</taxon>
        <taxon>Mollusca</taxon>
        <taxon>Cephalopoda</taxon>
        <taxon>Coleoidea</taxon>
        <taxon>Octopodiformes</taxon>
        <taxon>Octopoda</taxon>
        <taxon>Incirrata</taxon>
        <taxon>Octopodidae</taxon>
        <taxon>Octopus</taxon>
    </lineage>
</organism>